<dbReference type="PANTHER" id="PTHR11482">
    <property type="entry name" value="ARGININE/DIAMINOPIMELATE/ORNITHINE DECARBOXYLASE"/>
    <property type="match status" value="1"/>
</dbReference>
<evidence type="ECO:0000313" key="14">
    <source>
        <dbReference type="Proteomes" id="UP000070444"/>
    </source>
</evidence>
<evidence type="ECO:0000256" key="1">
    <source>
        <dbReference type="ARBA" id="ARBA00001933"/>
    </source>
</evidence>
<feature type="domain" description="Orn/DAP/Arg decarboxylase 2 N-terminal" evidence="12">
    <location>
        <begin position="72"/>
        <end position="306"/>
    </location>
</feature>
<dbReference type="EMBL" id="KQ964437">
    <property type="protein sequence ID" value="KXN73426.1"/>
    <property type="molecule type" value="Genomic_DNA"/>
</dbReference>
<dbReference type="InterPro" id="IPR000183">
    <property type="entry name" value="Orn/DAP/Arg_de-COase"/>
</dbReference>
<evidence type="ECO:0000256" key="6">
    <source>
        <dbReference type="ARBA" id="ARBA00034138"/>
    </source>
</evidence>
<feature type="domain" description="Orn/DAP/Arg decarboxylase 2 C-terminal" evidence="11">
    <location>
        <begin position="66"/>
        <end position="410"/>
    </location>
</feature>
<feature type="active site" description="Proton donor" evidence="9">
    <location>
        <position position="383"/>
    </location>
</feature>
<dbReference type="PROSITE" id="PS00879">
    <property type="entry name" value="ODR_DC_2_2"/>
    <property type="match status" value="1"/>
</dbReference>
<protein>
    <recommendedName>
        <fullName evidence="6">ornithine decarboxylase</fullName>
        <ecNumber evidence="6">4.1.1.17</ecNumber>
    </recommendedName>
</protein>
<dbReference type="GO" id="GO:0005737">
    <property type="term" value="C:cytoplasm"/>
    <property type="evidence" value="ECO:0007669"/>
    <property type="project" value="TreeGrafter"/>
</dbReference>
<dbReference type="Gene3D" id="3.20.20.10">
    <property type="entry name" value="Alanine racemase"/>
    <property type="match status" value="1"/>
</dbReference>
<dbReference type="GO" id="GO:0033387">
    <property type="term" value="P:putrescine biosynthetic process from arginine, via ornithine"/>
    <property type="evidence" value="ECO:0007669"/>
    <property type="project" value="TreeGrafter"/>
</dbReference>
<comment type="subunit">
    <text evidence="7">Homodimer. Only the dimer is catalytically active, as the active sites are constructed of residues from both monomers.</text>
</comment>
<reference evidence="13 14" key="1">
    <citation type="journal article" date="2015" name="Genome Biol. Evol.">
        <title>Phylogenomic analyses indicate that early fungi evolved digesting cell walls of algal ancestors of land plants.</title>
        <authorList>
            <person name="Chang Y."/>
            <person name="Wang S."/>
            <person name="Sekimoto S."/>
            <person name="Aerts A.L."/>
            <person name="Choi C."/>
            <person name="Clum A."/>
            <person name="LaButti K.M."/>
            <person name="Lindquist E.A."/>
            <person name="Yee Ngan C."/>
            <person name="Ohm R.A."/>
            <person name="Salamov A.A."/>
            <person name="Grigoriev I.V."/>
            <person name="Spatafora J.W."/>
            <person name="Berbee M.L."/>
        </authorList>
    </citation>
    <scope>NUCLEOTIDE SEQUENCE [LARGE SCALE GENOMIC DNA]</scope>
    <source>
        <strain evidence="13 14">NRRL 28638</strain>
    </source>
</reference>
<comment type="similarity">
    <text evidence="2 10">Belongs to the Orn/Lys/Arg decarboxylase class-II family.</text>
</comment>
<dbReference type="GO" id="GO:0004586">
    <property type="term" value="F:ornithine decarboxylase activity"/>
    <property type="evidence" value="ECO:0007669"/>
    <property type="project" value="UniProtKB-EC"/>
</dbReference>
<evidence type="ECO:0000259" key="12">
    <source>
        <dbReference type="Pfam" id="PF02784"/>
    </source>
</evidence>
<evidence type="ECO:0000256" key="7">
    <source>
        <dbReference type="ARBA" id="ARBA00046672"/>
    </source>
</evidence>
<dbReference type="InterPro" id="IPR022644">
    <property type="entry name" value="De-COase2_N"/>
</dbReference>
<evidence type="ECO:0000256" key="2">
    <source>
        <dbReference type="ARBA" id="ARBA00008872"/>
    </source>
</evidence>
<evidence type="ECO:0000256" key="5">
    <source>
        <dbReference type="ARBA" id="ARBA00034115"/>
    </source>
</evidence>
<dbReference type="FunFam" id="3.20.20.10:FF:000005">
    <property type="entry name" value="Ornithine decarboxylase"/>
    <property type="match status" value="1"/>
</dbReference>
<dbReference type="SUPFAM" id="SSF50621">
    <property type="entry name" value="Alanine racemase C-terminal domain-like"/>
    <property type="match status" value="1"/>
</dbReference>
<dbReference type="PRINTS" id="PR01179">
    <property type="entry name" value="ODADCRBXLASE"/>
</dbReference>
<feature type="modified residue" description="N6-(pyridoxal phosphate)lysine" evidence="9">
    <location>
        <position position="95"/>
    </location>
</feature>
<dbReference type="SUPFAM" id="SSF51419">
    <property type="entry name" value="PLP-binding barrel"/>
    <property type="match status" value="1"/>
</dbReference>
<keyword evidence="4" id="KW-0456">Lyase</keyword>
<dbReference type="Gene3D" id="2.40.37.10">
    <property type="entry name" value="Lyase, Ornithine Decarboxylase, Chain A, domain 1"/>
    <property type="match status" value="1"/>
</dbReference>
<dbReference type="InterPro" id="IPR022653">
    <property type="entry name" value="De-COase2_pyr-phos_BS"/>
</dbReference>
<evidence type="ECO:0000256" key="4">
    <source>
        <dbReference type="ARBA" id="ARBA00023239"/>
    </source>
</evidence>
<evidence type="ECO:0000259" key="11">
    <source>
        <dbReference type="Pfam" id="PF00278"/>
    </source>
</evidence>
<dbReference type="InterPro" id="IPR002433">
    <property type="entry name" value="Orn_de-COase"/>
</dbReference>
<dbReference type="OrthoDB" id="5034579at2759"/>
<dbReference type="CDD" id="cd00622">
    <property type="entry name" value="PLPDE_III_ODC"/>
    <property type="match status" value="1"/>
</dbReference>
<comment type="pathway">
    <text evidence="5">Amine and polyamine biosynthesis; putrescine biosynthesis via L-ornithine pathway; putrescine from L-ornithine: step 1/1.</text>
</comment>
<dbReference type="Pfam" id="PF02784">
    <property type="entry name" value="Orn_Arg_deC_N"/>
    <property type="match status" value="1"/>
</dbReference>
<evidence type="ECO:0000256" key="8">
    <source>
        <dbReference type="ARBA" id="ARBA00049127"/>
    </source>
</evidence>
<name>A0A137PEJ6_CONC2</name>
<dbReference type="PANTHER" id="PTHR11482:SF6">
    <property type="entry name" value="ORNITHINE DECARBOXYLASE 1-RELATED"/>
    <property type="match status" value="1"/>
</dbReference>
<dbReference type="STRING" id="796925.A0A137PEJ6"/>
<comment type="cofactor">
    <cofactor evidence="1 9">
        <name>pyridoxal 5'-phosphate</name>
        <dbReference type="ChEBI" id="CHEBI:597326"/>
    </cofactor>
</comment>
<dbReference type="InterPro" id="IPR009006">
    <property type="entry name" value="Ala_racemase/Decarboxylase_C"/>
</dbReference>
<gene>
    <name evidence="13" type="ORF">CONCODRAFT_77375</name>
</gene>
<accession>A0A137PEJ6</accession>
<dbReference type="EC" id="4.1.1.17" evidence="6"/>
<evidence type="ECO:0000256" key="3">
    <source>
        <dbReference type="ARBA" id="ARBA00022898"/>
    </source>
</evidence>
<dbReference type="Pfam" id="PF00278">
    <property type="entry name" value="Orn_DAP_Arg_deC"/>
    <property type="match status" value="1"/>
</dbReference>
<dbReference type="InterPro" id="IPR022657">
    <property type="entry name" value="De-COase2_CS"/>
</dbReference>
<evidence type="ECO:0000313" key="13">
    <source>
        <dbReference type="EMBL" id="KXN73426.1"/>
    </source>
</evidence>
<organism evidence="13 14">
    <name type="scientific">Conidiobolus coronatus (strain ATCC 28846 / CBS 209.66 / NRRL 28638)</name>
    <name type="common">Delacroixia coronata</name>
    <dbReference type="NCBI Taxonomy" id="796925"/>
    <lineage>
        <taxon>Eukaryota</taxon>
        <taxon>Fungi</taxon>
        <taxon>Fungi incertae sedis</taxon>
        <taxon>Zoopagomycota</taxon>
        <taxon>Entomophthoromycotina</taxon>
        <taxon>Entomophthoromycetes</taxon>
        <taxon>Entomophthorales</taxon>
        <taxon>Ancylistaceae</taxon>
        <taxon>Conidiobolus</taxon>
    </lineage>
</organism>
<evidence type="ECO:0000256" key="10">
    <source>
        <dbReference type="RuleBase" id="RU003737"/>
    </source>
</evidence>
<sequence length="446" mass="49643">MQTFASPLFHGINPGMEVGKLNQSIAAPITPPNEFAPVIETRPMQEILEAEVANPQTFIEDPEDAFYVCDLGETYRQLTKWERNLPNIHPFFAIKSNPNPEIISLLAKCGTGFDCASKTEIATILSNGVEANRIIFANPCKPPSHIRYASTVGVRMMTFDNADELYKIHQNHNNPQLVLRILTDDSKSVCQFGVKFGASIQVAHNLLDLAHELGLEVIGVSFHVGSGCRDPMAYDDALMRARNVFDYAENLGYNMSLLDIGGGFPGGEAYTGVKFEEVAQVINQSVKRLFSPSVQVIAEPGRYLVSSVFTLAVSVCSRRVVPKENNNSNYMYYINDGVYGSFNCLIFDHAELTPKVLMKDGVLHSQLPQQLPEFECSIWGPTCDSMDVIAKGITLPELKVGDWIFYENMGAYTMCAASEFNGFRKSRIIYTNTELETIRARLGFHY</sequence>
<dbReference type="OMA" id="SFFVCDL"/>
<dbReference type="Proteomes" id="UP000070444">
    <property type="component" value="Unassembled WGS sequence"/>
</dbReference>
<dbReference type="InterPro" id="IPR022643">
    <property type="entry name" value="De-COase2_C"/>
</dbReference>
<keyword evidence="3 9" id="KW-0663">Pyridoxal phosphate</keyword>
<dbReference type="PROSITE" id="PS00878">
    <property type="entry name" value="ODR_DC_2_1"/>
    <property type="match status" value="1"/>
</dbReference>
<evidence type="ECO:0000256" key="9">
    <source>
        <dbReference type="PIRSR" id="PIRSR600183-50"/>
    </source>
</evidence>
<proteinExistence type="inferred from homology"/>
<dbReference type="PRINTS" id="PR01182">
    <property type="entry name" value="ORNDCRBXLASE"/>
</dbReference>
<keyword evidence="14" id="KW-1185">Reference proteome</keyword>
<dbReference type="AlphaFoldDB" id="A0A137PEJ6"/>
<dbReference type="InterPro" id="IPR029066">
    <property type="entry name" value="PLP-binding_barrel"/>
</dbReference>
<comment type="catalytic activity">
    <reaction evidence="8">
        <text>L-ornithine + H(+) = putrescine + CO2</text>
        <dbReference type="Rhea" id="RHEA:22964"/>
        <dbReference type="ChEBI" id="CHEBI:15378"/>
        <dbReference type="ChEBI" id="CHEBI:16526"/>
        <dbReference type="ChEBI" id="CHEBI:46911"/>
        <dbReference type="ChEBI" id="CHEBI:326268"/>
        <dbReference type="EC" id="4.1.1.17"/>
    </reaction>
</comment>